<evidence type="ECO:0000313" key="1">
    <source>
        <dbReference type="EMBL" id="CAD8214525.1"/>
    </source>
</evidence>
<evidence type="ECO:0000313" key="2">
    <source>
        <dbReference type="Proteomes" id="UP000683925"/>
    </source>
</evidence>
<dbReference type="EMBL" id="CAJJDP010000185">
    <property type="protein sequence ID" value="CAD8214525.1"/>
    <property type="molecule type" value="Genomic_DNA"/>
</dbReference>
<name>A0A8S1YJR5_PAROT</name>
<keyword evidence="2" id="KW-1185">Reference proteome</keyword>
<proteinExistence type="predicted"/>
<dbReference type="Proteomes" id="UP000683925">
    <property type="component" value="Unassembled WGS sequence"/>
</dbReference>
<protein>
    <submittedName>
        <fullName evidence="1">Uncharacterized protein</fullName>
    </submittedName>
</protein>
<dbReference type="AlphaFoldDB" id="A0A8S1YJR5"/>
<accession>A0A8S1YJR5</accession>
<gene>
    <name evidence="1" type="ORF">POCTA_138.1.T1810005</name>
</gene>
<comment type="caution">
    <text evidence="1">The sequence shown here is derived from an EMBL/GenBank/DDBJ whole genome shotgun (WGS) entry which is preliminary data.</text>
</comment>
<reference evidence="1" key="1">
    <citation type="submission" date="2021-01" db="EMBL/GenBank/DDBJ databases">
        <authorList>
            <consortium name="Genoscope - CEA"/>
            <person name="William W."/>
        </authorList>
    </citation>
    <scope>NUCLEOTIDE SEQUENCE</scope>
</reference>
<sequence length="457" mass="54687">MEVIYIILGCLISHQNSKCVELKINPKLLVIHSLKGVVQQKEMKKIFRTSKKSIHKLQKSHAKFHIKKNRFQLDSFVQQIKFNNITYTEFDLVLYEEQTNYSELIRINTKILANEFCDELFRNEDESLINLKIIFFKIIFFGFSKNVNSILEHDVSDQIKDQCKKKQFIIFYQCSKWKVLLIQNNQANTLFDSQMKCQDSQLSNLSFIDDVAFCNYNYFSSVIYLIENNIYLQLNFNQDKVKIMKCLQIQYANRIQKILIQPKCLFMILVNELDESDQSQKALQILLNQNYSMNNIHFSQNLLFLQNQFQLDVLINVRINQTYQICNTTLYFFDFDNLFCQYDSAKKVLQFYKYYALSTVVKPKQKYVYVIQKINLFRKDDIISCFKFLDENNTQKEIPQSTDLMIFQNNCQNKQYQIWKPHYPNYFKNSTYNFYSVDGSLNLSIQKYQDFQHYCIS</sequence>
<organism evidence="1 2">
    <name type="scientific">Paramecium octaurelia</name>
    <dbReference type="NCBI Taxonomy" id="43137"/>
    <lineage>
        <taxon>Eukaryota</taxon>
        <taxon>Sar</taxon>
        <taxon>Alveolata</taxon>
        <taxon>Ciliophora</taxon>
        <taxon>Intramacronucleata</taxon>
        <taxon>Oligohymenophorea</taxon>
        <taxon>Peniculida</taxon>
        <taxon>Parameciidae</taxon>
        <taxon>Paramecium</taxon>
    </lineage>
</organism>